<feature type="compositionally biased region" description="Polar residues" evidence="8">
    <location>
        <begin position="863"/>
        <end position="872"/>
    </location>
</feature>
<dbReference type="OrthoDB" id="644067at2759"/>
<dbReference type="CTD" id="22926"/>
<keyword evidence="10" id="KW-1185">Reference proteome</keyword>
<dbReference type="InterPro" id="IPR051882">
    <property type="entry name" value="ATF_bZIP_TF"/>
</dbReference>
<feature type="compositionally biased region" description="Low complexity" evidence="8">
    <location>
        <begin position="139"/>
        <end position="156"/>
    </location>
</feature>
<dbReference type="GeneID" id="115632299"/>
<feature type="compositionally biased region" description="Polar residues" evidence="8">
    <location>
        <begin position="367"/>
        <end position="387"/>
    </location>
</feature>
<dbReference type="CDD" id="cd14700">
    <property type="entry name" value="bZIP_ATF6"/>
    <property type="match status" value="1"/>
</dbReference>
<name>A0A6J2UDR6_DROLE</name>
<protein>
    <submittedName>
        <fullName evidence="11">Cyclic AMP-dependent transcription factor ATF-6 alpha</fullName>
    </submittedName>
</protein>
<feature type="region of interest" description="Disordered" evidence="8">
    <location>
        <begin position="91"/>
        <end position="111"/>
    </location>
</feature>
<evidence type="ECO:0000256" key="5">
    <source>
        <dbReference type="ARBA" id="ARBA00023163"/>
    </source>
</evidence>
<dbReference type="Gene3D" id="1.20.5.170">
    <property type="match status" value="1"/>
</dbReference>
<dbReference type="InterPro" id="IPR046347">
    <property type="entry name" value="bZIP_sf"/>
</dbReference>
<feature type="region of interest" description="Disordered" evidence="8">
    <location>
        <begin position="367"/>
        <end position="399"/>
    </location>
</feature>
<evidence type="ECO:0000313" key="11">
    <source>
        <dbReference type="RefSeq" id="XP_030385262.1"/>
    </source>
</evidence>
<evidence type="ECO:0000256" key="8">
    <source>
        <dbReference type="SAM" id="MobiDB-lite"/>
    </source>
</evidence>
<evidence type="ECO:0000259" key="9">
    <source>
        <dbReference type="PROSITE" id="PS50217"/>
    </source>
</evidence>
<dbReference type="AlphaFoldDB" id="A0A6J2UDR6"/>
<evidence type="ECO:0000256" key="1">
    <source>
        <dbReference type="ARBA" id="ARBA00004167"/>
    </source>
</evidence>
<dbReference type="InterPro" id="IPR004827">
    <property type="entry name" value="bZIP"/>
</dbReference>
<dbReference type="Pfam" id="PF00170">
    <property type="entry name" value="bZIP_1"/>
    <property type="match status" value="1"/>
</dbReference>
<evidence type="ECO:0000256" key="3">
    <source>
        <dbReference type="ARBA" id="ARBA00023015"/>
    </source>
</evidence>
<gene>
    <name evidence="11" type="primary">LOC115632299</name>
</gene>
<comment type="subcellular location">
    <subcellularLocation>
        <location evidence="1">Membrane</location>
        <topology evidence="1">Single-pass membrane protein</topology>
    </subcellularLocation>
</comment>
<evidence type="ECO:0000256" key="4">
    <source>
        <dbReference type="ARBA" id="ARBA00023125"/>
    </source>
</evidence>
<organism evidence="10 11">
    <name type="scientific">Drosophila lebanonensis</name>
    <name type="common">Fruit fly</name>
    <name type="synonym">Scaptodrosophila lebanonensis</name>
    <dbReference type="NCBI Taxonomy" id="7225"/>
    <lineage>
        <taxon>Eukaryota</taxon>
        <taxon>Metazoa</taxon>
        <taxon>Ecdysozoa</taxon>
        <taxon>Arthropoda</taxon>
        <taxon>Hexapoda</taxon>
        <taxon>Insecta</taxon>
        <taxon>Pterygota</taxon>
        <taxon>Neoptera</taxon>
        <taxon>Endopterygota</taxon>
        <taxon>Diptera</taxon>
        <taxon>Brachycera</taxon>
        <taxon>Muscomorpha</taxon>
        <taxon>Ephydroidea</taxon>
        <taxon>Drosophilidae</taxon>
        <taxon>Scaptodrosophila</taxon>
    </lineage>
</organism>
<keyword evidence="6" id="KW-0539">Nucleus</keyword>
<dbReference type="Proteomes" id="UP000504634">
    <property type="component" value="Unplaced"/>
</dbReference>
<keyword evidence="7" id="KW-0175">Coiled coil</keyword>
<dbReference type="SMART" id="SM00338">
    <property type="entry name" value="BRLZ"/>
    <property type="match status" value="1"/>
</dbReference>
<reference evidence="11" key="1">
    <citation type="submission" date="2025-08" db="UniProtKB">
        <authorList>
            <consortium name="RefSeq"/>
        </authorList>
    </citation>
    <scope>IDENTIFICATION</scope>
    <source>
        <strain evidence="11">11010-0011.00</strain>
        <tissue evidence="11">Whole body</tissue>
    </source>
</reference>
<proteinExistence type="inferred from homology"/>
<accession>A0A6J2UDR6</accession>
<feature type="region of interest" description="Disordered" evidence="8">
    <location>
        <begin position="850"/>
        <end position="879"/>
    </location>
</feature>
<dbReference type="SUPFAM" id="SSF57959">
    <property type="entry name" value="Leucine zipper domain"/>
    <property type="match status" value="1"/>
</dbReference>
<dbReference type="RefSeq" id="XP_030385262.1">
    <property type="nucleotide sequence ID" value="XM_030529402.1"/>
</dbReference>
<dbReference type="PANTHER" id="PTHR46164:SF3">
    <property type="entry name" value="ATF6, ISOFORM C"/>
    <property type="match status" value="1"/>
</dbReference>
<dbReference type="PRINTS" id="PR00041">
    <property type="entry name" value="LEUZIPPRCREB"/>
</dbReference>
<dbReference type="PROSITE" id="PS50217">
    <property type="entry name" value="BZIP"/>
    <property type="match status" value="1"/>
</dbReference>
<evidence type="ECO:0000256" key="6">
    <source>
        <dbReference type="ARBA" id="ARBA00023242"/>
    </source>
</evidence>
<dbReference type="PANTHER" id="PTHR46164">
    <property type="entry name" value="ATF6, ISOFORM C"/>
    <property type="match status" value="1"/>
</dbReference>
<feature type="region of interest" description="Disordered" evidence="8">
    <location>
        <begin position="1"/>
        <end position="22"/>
    </location>
</feature>
<dbReference type="GO" id="GO:0016020">
    <property type="term" value="C:membrane"/>
    <property type="evidence" value="ECO:0007669"/>
    <property type="project" value="UniProtKB-SubCell"/>
</dbReference>
<keyword evidence="4" id="KW-0238">DNA-binding</keyword>
<feature type="compositionally biased region" description="Low complexity" evidence="8">
    <location>
        <begin position="91"/>
        <end position="107"/>
    </location>
</feature>
<feature type="region of interest" description="Disordered" evidence="8">
    <location>
        <begin position="608"/>
        <end position="631"/>
    </location>
</feature>
<sequence>MDVDDNFYDELSSFMPSPDEYGLNNSDLDDIIGSTVSQLDSSIDLNTFIPPPPPEQLPPQLNTLMYSDLPQPIGQSQLDFDLGFGSLSAFSSPASSSERTPSTSSTEGPDYFDDLMNFLNKSDVLTRDNLLEHMQARNTPSPTGSCSSSSGSSTSGVHSDISDTCSRASSVSQSKLHDQIDIESAAFGSQQTQQATYTPSFEDASLASMLREGSEDMLMQPQPHLMSVITMPVLQQQPSTQPFTVKVEPGMPVPIMPPPVKVVPAPLQVKIENPSPAPEPATATKVVTSATTSTGKPKTIFLSSNDFKALMQKMNSTNAKGVKINGSVNAQMPKIIMKTNNGKIIAANKMVQPMNVTHVNAPKLVNQQTSHPTKLATSSRAAISGTSRPLAATTTHTASSAEPSGVIYRGMIDEKMYKKQQRMIKNRESASLSRKKKKEYVVSLESRINKLEQENYTLKGENVTLRNQLVAFARTCKCRDGNVSEFVLNSLNASVKGEQQHVKIAPKPALKSLKQRMTAATVKKNVAVLFAMAFMVTLNAGNFQSYLKKTNLDGDGAVLESMVEEPMSTGRRLLWVETEEEYNEKLNRSKRQAAAELDVPPLHFLRPANRSANGTSTAASETSFDPPPLASVVPPKCNGSCAATAASGNQSEFSRLAHNLHKWIDGNDYLNLSMHTKFGNELDNPHGFKLTTDYLELKTDMERQSPHPGKRKIYIDYNEKVTGHKQRKMDTTDTKLHEKDDLMPLTHKDNGEKSLKLYKPNIDEEYLRLFKGIKRQDDTFYVLSFNMEHILLPASSYNKSTRPKMSLLLPTGDPTRNGDIVLMQIDCEVFNTTQLELKSHMIPAKLRPNVTKWHPTTPKPTDVANNETQGTAAKSRDKLPLKFEPPKEKPRVRTYFMMGPKNQAAAAASSEQPRLVKFNSTEPTIANQPARNGTLYARMRETVRGEFGP</sequence>
<keyword evidence="3" id="KW-0805">Transcription regulation</keyword>
<keyword evidence="5" id="KW-0804">Transcription</keyword>
<feature type="domain" description="BZIP" evidence="9">
    <location>
        <begin position="416"/>
        <end position="469"/>
    </location>
</feature>
<feature type="coiled-coil region" evidence="7">
    <location>
        <begin position="434"/>
        <end position="468"/>
    </location>
</feature>
<dbReference type="GO" id="GO:0005634">
    <property type="term" value="C:nucleus"/>
    <property type="evidence" value="ECO:0007669"/>
    <property type="project" value="TreeGrafter"/>
</dbReference>
<dbReference type="GO" id="GO:0030968">
    <property type="term" value="P:endoplasmic reticulum unfolded protein response"/>
    <property type="evidence" value="ECO:0007669"/>
    <property type="project" value="TreeGrafter"/>
</dbReference>
<feature type="compositionally biased region" description="Polar residues" evidence="8">
    <location>
        <begin position="610"/>
        <end position="623"/>
    </location>
</feature>
<dbReference type="GO" id="GO:0000981">
    <property type="term" value="F:DNA-binding transcription factor activity, RNA polymerase II-specific"/>
    <property type="evidence" value="ECO:0007669"/>
    <property type="project" value="TreeGrafter"/>
</dbReference>
<comment type="similarity">
    <text evidence="2">Belongs to the bZIP family. ATF subfamily.</text>
</comment>
<evidence type="ECO:0000313" key="10">
    <source>
        <dbReference type="Proteomes" id="UP000504634"/>
    </source>
</evidence>
<evidence type="ECO:0000256" key="2">
    <source>
        <dbReference type="ARBA" id="ARBA00009050"/>
    </source>
</evidence>
<dbReference type="GO" id="GO:0000978">
    <property type="term" value="F:RNA polymerase II cis-regulatory region sequence-specific DNA binding"/>
    <property type="evidence" value="ECO:0007669"/>
    <property type="project" value="TreeGrafter"/>
</dbReference>
<feature type="region of interest" description="Disordered" evidence="8">
    <location>
        <begin position="136"/>
        <end position="166"/>
    </location>
</feature>
<evidence type="ECO:0000256" key="7">
    <source>
        <dbReference type="SAM" id="Coils"/>
    </source>
</evidence>